<evidence type="ECO:0000313" key="3">
    <source>
        <dbReference type="Proteomes" id="UP001501612"/>
    </source>
</evidence>
<gene>
    <name evidence="2" type="ORF">GCM10009737_16900</name>
</gene>
<feature type="domain" description="B12-binding" evidence="1">
    <location>
        <begin position="85"/>
        <end position="210"/>
    </location>
</feature>
<dbReference type="SUPFAM" id="SSF52242">
    <property type="entry name" value="Cobalamin (vitamin B12)-binding domain"/>
    <property type="match status" value="1"/>
</dbReference>
<reference evidence="2 3" key="1">
    <citation type="journal article" date="2019" name="Int. J. Syst. Evol. Microbiol.">
        <title>The Global Catalogue of Microorganisms (GCM) 10K type strain sequencing project: providing services to taxonomists for standard genome sequencing and annotation.</title>
        <authorList>
            <consortium name="The Broad Institute Genomics Platform"/>
            <consortium name="The Broad Institute Genome Sequencing Center for Infectious Disease"/>
            <person name="Wu L."/>
            <person name="Ma J."/>
        </authorList>
    </citation>
    <scope>NUCLEOTIDE SEQUENCE [LARGE SCALE GENOMIC DNA]</scope>
    <source>
        <strain evidence="2 3">JCM 14046</strain>
    </source>
</reference>
<keyword evidence="3" id="KW-1185">Reference proteome</keyword>
<dbReference type="EMBL" id="BAAAMY010000004">
    <property type="protein sequence ID" value="GAA1916069.1"/>
    <property type="molecule type" value="Genomic_DNA"/>
</dbReference>
<protein>
    <submittedName>
        <fullName evidence="2">Cobalamin B12-binding domain-containing protein</fullName>
    </submittedName>
</protein>
<evidence type="ECO:0000313" key="2">
    <source>
        <dbReference type="EMBL" id="GAA1916069.1"/>
    </source>
</evidence>
<dbReference type="CDD" id="cd02065">
    <property type="entry name" value="B12-binding_like"/>
    <property type="match status" value="1"/>
</dbReference>
<sequence length="354" mass="38067">MDPQLWQALSGGDRHQSLTAVKRLRAAGLTADEIIQGHILPAQREVGHLWLTGAMSVTQEHATTAVSEGLVRWLGSFSDPPEQDRPLVVVACMEQEWHSLPALVVAEHLVAADHRVSYLGPSPDPGDMLRQVLRLKPRAVLFSASLTSALARQKRMLNQMHSLGLPIIVGGQGFGDDPRRALALGATAWAKDPAGAVRLLRELPLRGDRSPVDDPTPSDDDAYWIEEHRAELVAHVVTGMHRVAVFPDALWERSRDWHAELTGLTDHLVGCLSASLVTGDETILLEAHAWLARVLLARGVDGTLLVEAWSLLADTLRGHALARGAVAAAAGYADEAISAASESDGGTPGALWTL</sequence>
<name>A0ABN2P9G6_9ACTN</name>
<evidence type="ECO:0000259" key="1">
    <source>
        <dbReference type="PROSITE" id="PS51332"/>
    </source>
</evidence>
<dbReference type="RefSeq" id="WP_344006088.1">
    <property type="nucleotide sequence ID" value="NZ_BAAAMY010000004.1"/>
</dbReference>
<proteinExistence type="predicted"/>
<dbReference type="Gene3D" id="1.10.1240.10">
    <property type="entry name" value="Methionine synthase domain"/>
    <property type="match status" value="1"/>
</dbReference>
<dbReference type="PROSITE" id="PS51332">
    <property type="entry name" value="B12_BINDING"/>
    <property type="match status" value="1"/>
</dbReference>
<dbReference type="InterPro" id="IPR036724">
    <property type="entry name" value="Cobalamin-bd_sf"/>
</dbReference>
<dbReference type="InterPro" id="IPR006158">
    <property type="entry name" value="Cobalamin-bd"/>
</dbReference>
<dbReference type="Gene3D" id="3.40.50.280">
    <property type="entry name" value="Cobalamin-binding domain"/>
    <property type="match status" value="1"/>
</dbReference>
<dbReference type="InterPro" id="IPR003759">
    <property type="entry name" value="Cbl-bd_cap"/>
</dbReference>
<accession>A0ABN2P9G6</accession>
<dbReference type="Pfam" id="PF02607">
    <property type="entry name" value="B12-binding_2"/>
    <property type="match status" value="1"/>
</dbReference>
<dbReference type="InterPro" id="IPR036594">
    <property type="entry name" value="Meth_synthase_dom"/>
</dbReference>
<dbReference type="Proteomes" id="UP001501612">
    <property type="component" value="Unassembled WGS sequence"/>
</dbReference>
<organism evidence="2 3">
    <name type="scientific">Nocardioides lentus</name>
    <dbReference type="NCBI Taxonomy" id="338077"/>
    <lineage>
        <taxon>Bacteria</taxon>
        <taxon>Bacillati</taxon>
        <taxon>Actinomycetota</taxon>
        <taxon>Actinomycetes</taxon>
        <taxon>Propionibacteriales</taxon>
        <taxon>Nocardioidaceae</taxon>
        <taxon>Nocardioides</taxon>
    </lineage>
</organism>
<dbReference type="Pfam" id="PF02310">
    <property type="entry name" value="B12-binding"/>
    <property type="match status" value="1"/>
</dbReference>
<comment type="caution">
    <text evidence="2">The sequence shown here is derived from an EMBL/GenBank/DDBJ whole genome shotgun (WGS) entry which is preliminary data.</text>
</comment>